<evidence type="ECO:0000259" key="1">
    <source>
        <dbReference type="SMART" id="SM00986"/>
    </source>
</evidence>
<dbReference type="Proteomes" id="UP000643403">
    <property type="component" value="Unassembled WGS sequence"/>
</dbReference>
<organism evidence="2 3">
    <name type="scientific">Cognatilysobacter xinjiangensis</name>
    <dbReference type="NCBI Taxonomy" id="546892"/>
    <lineage>
        <taxon>Bacteria</taxon>
        <taxon>Pseudomonadati</taxon>
        <taxon>Pseudomonadota</taxon>
        <taxon>Gammaproteobacteria</taxon>
        <taxon>Lysobacterales</taxon>
        <taxon>Lysobacteraceae</taxon>
        <taxon>Cognatilysobacter</taxon>
    </lineage>
</organism>
<evidence type="ECO:0000313" key="2">
    <source>
        <dbReference type="EMBL" id="GGZ58659.1"/>
    </source>
</evidence>
<gene>
    <name evidence="2" type="ORF">GCM10008101_10460</name>
</gene>
<dbReference type="SUPFAM" id="SSF52141">
    <property type="entry name" value="Uracil-DNA glycosylase-like"/>
    <property type="match status" value="1"/>
</dbReference>
<dbReference type="NCBIfam" id="TIGR04274">
    <property type="entry name" value="hypoxanDNAglyco"/>
    <property type="match status" value="1"/>
</dbReference>
<name>A0ABQ3BYI5_9GAMM</name>
<dbReference type="Pfam" id="PF03167">
    <property type="entry name" value="UDG"/>
    <property type="match status" value="1"/>
</dbReference>
<dbReference type="CDD" id="cd10032">
    <property type="entry name" value="UDG-F6_HDG"/>
    <property type="match status" value="1"/>
</dbReference>
<protein>
    <submittedName>
        <fullName evidence="2">DNA-deoxyinosine glycosylase</fullName>
    </submittedName>
</protein>
<comment type="caution">
    <text evidence="2">The sequence shown here is derived from an EMBL/GenBank/DDBJ whole genome shotgun (WGS) entry which is preliminary data.</text>
</comment>
<proteinExistence type="predicted"/>
<dbReference type="InterPro" id="IPR026353">
    <property type="entry name" value="Hypoxan-DNA_Glyclase"/>
</dbReference>
<sequence>MQLPVSGNDPTTHGVLSSTWRESLAQPLADETMTTLQGLPPIENPDARALVLGSMPGGMSLRTGRYYAHPQNLFWPFMGRLVGASPALPYDARLDVLRGAGIALWDVIASCEREGSLDSAIRGAVANDFAGFFARHPSLRAVLFNGAAAETTFMKQVPADALPAAVRRIRLPSTSPANRSIDEATKLRQWAGALDAAGVRVVALQS</sequence>
<reference evidence="3" key="1">
    <citation type="journal article" date="2019" name="Int. J. Syst. Evol. Microbiol.">
        <title>The Global Catalogue of Microorganisms (GCM) 10K type strain sequencing project: providing services to taxonomists for standard genome sequencing and annotation.</title>
        <authorList>
            <consortium name="The Broad Institute Genomics Platform"/>
            <consortium name="The Broad Institute Genome Sequencing Center for Infectious Disease"/>
            <person name="Wu L."/>
            <person name="Ma J."/>
        </authorList>
    </citation>
    <scope>NUCLEOTIDE SEQUENCE [LARGE SCALE GENOMIC DNA]</scope>
    <source>
        <strain evidence="3">KCTC 22558</strain>
    </source>
</reference>
<keyword evidence="3" id="KW-1185">Reference proteome</keyword>
<feature type="domain" description="Uracil-DNA glycosylase-like" evidence="1">
    <location>
        <begin position="40"/>
        <end position="191"/>
    </location>
</feature>
<dbReference type="EMBL" id="BMXY01000001">
    <property type="protein sequence ID" value="GGZ58659.1"/>
    <property type="molecule type" value="Genomic_DNA"/>
</dbReference>
<dbReference type="SMART" id="SM00987">
    <property type="entry name" value="UreE_C"/>
    <property type="match status" value="1"/>
</dbReference>
<evidence type="ECO:0000313" key="3">
    <source>
        <dbReference type="Proteomes" id="UP000643403"/>
    </source>
</evidence>
<dbReference type="InterPro" id="IPR005122">
    <property type="entry name" value="Uracil-DNA_glycosylase-like"/>
</dbReference>
<dbReference type="SMART" id="SM00986">
    <property type="entry name" value="UDG"/>
    <property type="match status" value="1"/>
</dbReference>
<dbReference type="InterPro" id="IPR036895">
    <property type="entry name" value="Uracil-DNA_glycosylase-like_sf"/>
</dbReference>
<dbReference type="Gene3D" id="3.40.470.10">
    <property type="entry name" value="Uracil-DNA glycosylase-like domain"/>
    <property type="match status" value="1"/>
</dbReference>
<accession>A0ABQ3BYI5</accession>